<feature type="domain" description="Large polyvalent protein-associated" evidence="3">
    <location>
        <begin position="653"/>
        <end position="743"/>
    </location>
</feature>
<feature type="compositionally biased region" description="Low complexity" evidence="1">
    <location>
        <begin position="1135"/>
        <end position="1144"/>
    </location>
</feature>
<dbReference type="GO" id="GO:0000150">
    <property type="term" value="F:DNA strand exchange activity"/>
    <property type="evidence" value="ECO:0007669"/>
    <property type="project" value="InterPro"/>
</dbReference>
<gene>
    <name evidence="4" type="ORF">B7T07_20770</name>
</gene>
<feature type="compositionally biased region" description="Polar residues" evidence="1">
    <location>
        <begin position="547"/>
        <end position="564"/>
    </location>
</feature>
<evidence type="ECO:0000256" key="1">
    <source>
        <dbReference type="SAM" id="MobiDB-lite"/>
    </source>
</evidence>
<evidence type="ECO:0000313" key="5">
    <source>
        <dbReference type="Proteomes" id="UP000244856"/>
    </source>
</evidence>
<comment type="caution">
    <text evidence="4">The sequence shown here is derived from an EMBL/GenBank/DDBJ whole genome shotgun (WGS) entry which is preliminary data.</text>
</comment>
<dbReference type="RefSeq" id="WP_085107850.1">
    <property type="nucleotide sequence ID" value="NZ_NCTU01000023.1"/>
</dbReference>
<feature type="region of interest" description="Disordered" evidence="1">
    <location>
        <begin position="1126"/>
        <end position="1152"/>
    </location>
</feature>
<dbReference type="InterPro" id="IPR040677">
    <property type="entry name" value="LPD7"/>
</dbReference>
<protein>
    <submittedName>
        <fullName evidence="4">DNA primase</fullName>
    </submittedName>
</protein>
<dbReference type="GO" id="GO:0003677">
    <property type="term" value="F:DNA binding"/>
    <property type="evidence" value="ECO:0007669"/>
    <property type="project" value="InterPro"/>
</dbReference>
<evidence type="ECO:0000259" key="3">
    <source>
        <dbReference type="Pfam" id="PF18821"/>
    </source>
</evidence>
<name>A0AA44Z6G6_CROSK</name>
<dbReference type="Proteomes" id="UP000244856">
    <property type="component" value="Unassembled WGS sequence"/>
</dbReference>
<dbReference type="EMBL" id="NCTU01000023">
    <property type="protein sequence ID" value="PUW01521.1"/>
    <property type="molecule type" value="Genomic_DNA"/>
</dbReference>
<dbReference type="InterPro" id="IPR006120">
    <property type="entry name" value="Resolvase_HTH_dom"/>
</dbReference>
<dbReference type="Pfam" id="PF02796">
    <property type="entry name" value="HTH_7"/>
    <property type="match status" value="1"/>
</dbReference>
<evidence type="ECO:0000259" key="2">
    <source>
        <dbReference type="Pfam" id="PF02796"/>
    </source>
</evidence>
<feature type="compositionally biased region" description="Polar residues" evidence="1">
    <location>
        <begin position="418"/>
        <end position="430"/>
    </location>
</feature>
<feature type="region of interest" description="Disordered" evidence="1">
    <location>
        <begin position="418"/>
        <end position="448"/>
    </location>
</feature>
<sequence>MNKAEYPVWLAVMPDQRDAARLDAGKHPDGGSAIAWSKEDQLWFARPGADLSRIKNWLPDSTIRSSGGGDPHSEFLDALTGAGLVLDGLPVMDGKRHRVPVVEGKKGNRDGVYRGFLDGIKPAGWYINYHRADNDKDIIRWKASGSIGEADPVARLHMRAAMRQTQDNFAREQAALYARQTDNAKKLYDRLPVADADHGYLIRKGVTASDDIRQTRNGALVIPFYDADGVFRTLQYIPPDGDKYLFKDAPKVGHFRVEGNGLRNGDPILYAEGYATARSLHMITGLSVVMTIDAGNMQAVADVLKARYPNSPHLFMADVDHSKEKNKGVLSAERSALSTGGAVLLPDLTKEEKDRGFTDFNDLHQYRGIELLRKSLLPNIERALNGLNFKDNFMANTPEDMQPQAENVLKTATDITADTPQNGKEVSKSSAVEAATAGGRRPGSAKEKEEQVLALRGQGVGAAQIAEQLGIGQTSVYRIFRANPVTEMKESTNDTAVADREGMASASSTDVSVSTVDAATVATKNEISEVKMPPTDKPVMPELPSSGHETMTVASPESSSQSTGKPAVVNAASTDSVSETPSAEGVTDKIAVPEIQPEAVPSPDVSASTPLNTVNNEENAIFVGARRVSPADDDLNDGQLKSRIDADRLLSRVTHELQPDGKSVLYKLDNEPAFIDRGNRLVMAEGASTHEEKVLAALLTASNHYHGRIELTGSDEFKAFAISVIVANKLDVSMKNASQQADLDAARRVAEQPVAPVDSIRGNPESPRADVASPAMSQGPEMTRQPVMSTDIPRSYEQPVMPSQTVPATHQLQPEDKALSSSIHTPAEKAREPVTGKVTACGQAPFRFETGAAESTFISLRTREGTQTFWGKELAGLIRETNLKPGRMVSLQWMGNQPVTVQVPQKDADGIVTHYKSVDTKRNQWSLVPRGGDRVQTGGPELVPLSAFDVNRYSHIQQRVIQDLNLHMPAPPRPTDGLYWIKANGQGSTTPGDALSAERPPQSERAGSVIMSAWGADGSPDLYLVQGDGHYLQGVMRQGGEYKHVLVSLPDSKEAPPMVVNLLTPEGAVPIGSGNGINRSNGQSVPRDHVVIRLTGDDKQRIATLDAPADIPPALHARLGYDERYKPEANWSKEQPAAAPQAAPVSPPRPAQ</sequence>
<dbReference type="AlphaFoldDB" id="A0AA44Z6G6"/>
<reference evidence="4 5" key="1">
    <citation type="submission" date="2017-04" db="EMBL/GenBank/DDBJ databases">
        <title>Cronobacter sakazakii, ST83 Lineage Isolates.</title>
        <authorList>
            <person name="Chase H."/>
            <person name="Tall B."/>
            <person name="Gopinath G."/>
            <person name="Lehner A."/>
        </authorList>
    </citation>
    <scope>NUCLEOTIDE SEQUENCE [LARGE SCALE GENOMIC DNA]</scope>
    <source>
        <strain evidence="4 5">MOD1_Comp15</strain>
    </source>
</reference>
<feature type="domain" description="Resolvase HTH" evidence="2">
    <location>
        <begin position="439"/>
        <end position="482"/>
    </location>
</feature>
<dbReference type="Gene3D" id="1.10.10.60">
    <property type="entry name" value="Homeodomain-like"/>
    <property type="match status" value="1"/>
</dbReference>
<dbReference type="CDD" id="cd01029">
    <property type="entry name" value="TOPRIM_primases"/>
    <property type="match status" value="1"/>
</dbReference>
<dbReference type="Pfam" id="PF18821">
    <property type="entry name" value="LPD7"/>
    <property type="match status" value="1"/>
</dbReference>
<evidence type="ECO:0000313" key="4">
    <source>
        <dbReference type="EMBL" id="PUW01521.1"/>
    </source>
</evidence>
<feature type="region of interest" description="Disordered" evidence="1">
    <location>
        <begin position="531"/>
        <end position="568"/>
    </location>
</feature>
<accession>A0AA44Z6G6</accession>
<proteinExistence type="predicted"/>
<feature type="region of interest" description="Disordered" evidence="1">
    <location>
        <begin position="754"/>
        <end position="785"/>
    </location>
</feature>
<organism evidence="4 5">
    <name type="scientific">Cronobacter sakazakii</name>
    <name type="common">Enterobacter sakazakii</name>
    <dbReference type="NCBI Taxonomy" id="28141"/>
    <lineage>
        <taxon>Bacteria</taxon>
        <taxon>Pseudomonadati</taxon>
        <taxon>Pseudomonadota</taxon>
        <taxon>Gammaproteobacteria</taxon>
        <taxon>Enterobacterales</taxon>
        <taxon>Enterobacteriaceae</taxon>
        <taxon>Cronobacter</taxon>
    </lineage>
</organism>
<dbReference type="InterPro" id="IPR034154">
    <property type="entry name" value="TOPRIM_DnaG/twinkle"/>
</dbReference>